<dbReference type="InParanoid" id="A0A0V0QX16"/>
<comment type="subunit">
    <text evidence="24">Homodimer. Interacts with lysosomal protein GLMP (via lumenal domain); the interaction starts while both proteins are still in the endoplasmic reticulum and is required for stabilization of MFSD1 in lysosomes but has no direct effect on its targeting to lysosomes or transporter activity.</text>
</comment>
<comment type="catalytic activity">
    <reaction evidence="9">
        <text>L-histidyl-glycine(out) = L-histidyl-glycine(in)</text>
        <dbReference type="Rhea" id="RHEA:79395"/>
        <dbReference type="ChEBI" id="CHEBI:229957"/>
    </reaction>
</comment>
<comment type="catalytic activity">
    <reaction evidence="20">
        <text>L-lysyl-glycine(out) = L-lysyl-glycine(in)</text>
        <dbReference type="Rhea" id="RHEA:79407"/>
        <dbReference type="ChEBI" id="CHEBI:191202"/>
    </reaction>
</comment>
<evidence type="ECO:0000256" key="12">
    <source>
        <dbReference type="ARBA" id="ARBA00044891"/>
    </source>
</evidence>
<feature type="region of interest" description="Disordered" evidence="26">
    <location>
        <begin position="475"/>
        <end position="494"/>
    </location>
</feature>
<feature type="transmembrane region" description="Helical" evidence="27">
    <location>
        <begin position="65"/>
        <end position="96"/>
    </location>
</feature>
<evidence type="ECO:0000313" key="30">
    <source>
        <dbReference type="Proteomes" id="UP000054937"/>
    </source>
</evidence>
<dbReference type="PANTHER" id="PTHR23512:SF3">
    <property type="entry name" value="MAJOR FACILITATOR SUPERFAMILY DOMAIN-CONTAINING PROTEIN 1"/>
    <property type="match status" value="1"/>
</dbReference>
<evidence type="ECO:0000256" key="13">
    <source>
        <dbReference type="ARBA" id="ARBA00044893"/>
    </source>
</evidence>
<evidence type="ECO:0000256" key="27">
    <source>
        <dbReference type="SAM" id="Phobius"/>
    </source>
</evidence>
<comment type="catalytic activity">
    <reaction evidence="19">
        <text>L-alanyl-L-lysine(out) = L-alanyl-L-lysine(in)</text>
        <dbReference type="Rhea" id="RHEA:79415"/>
        <dbReference type="ChEBI" id="CHEBI:192470"/>
    </reaction>
</comment>
<evidence type="ECO:0000256" key="4">
    <source>
        <dbReference type="ARBA" id="ARBA00022692"/>
    </source>
</evidence>
<name>A0A0V0QX16_PSEPJ</name>
<evidence type="ECO:0000256" key="9">
    <source>
        <dbReference type="ARBA" id="ARBA00044878"/>
    </source>
</evidence>
<evidence type="ECO:0000256" key="24">
    <source>
        <dbReference type="ARBA" id="ARBA00046376"/>
    </source>
</evidence>
<feature type="transmembrane region" description="Helical" evidence="27">
    <location>
        <begin position="40"/>
        <end position="59"/>
    </location>
</feature>
<keyword evidence="30" id="KW-1185">Reference proteome</keyword>
<feature type="transmembrane region" description="Helical" evidence="27">
    <location>
        <begin position="440"/>
        <end position="461"/>
    </location>
</feature>
<comment type="catalytic activity">
    <reaction evidence="12">
        <text>L-lysyl-L-alpha-amino acid(out) = L-lysyl-L-alpha-amino acid(in)</text>
        <dbReference type="Rhea" id="RHEA:79387"/>
        <dbReference type="ChEBI" id="CHEBI:229965"/>
    </reaction>
</comment>
<proteinExistence type="inferred from homology"/>
<keyword evidence="5 27" id="KW-1133">Transmembrane helix</keyword>
<evidence type="ECO:0000256" key="25">
    <source>
        <dbReference type="SAM" id="Coils"/>
    </source>
</evidence>
<comment type="catalytic activity">
    <reaction evidence="10">
        <text>L-alpha-aminoacyl-L-arginine(out) = L-alpha-aminoacyl-L-arginine(in)</text>
        <dbReference type="Rhea" id="RHEA:79367"/>
        <dbReference type="ChEBI" id="CHEBI:229968"/>
    </reaction>
</comment>
<dbReference type="Proteomes" id="UP000054937">
    <property type="component" value="Unassembled WGS sequence"/>
</dbReference>
<evidence type="ECO:0000256" key="2">
    <source>
        <dbReference type="ARBA" id="ARBA00008335"/>
    </source>
</evidence>
<dbReference type="PROSITE" id="PS50850">
    <property type="entry name" value="MFS"/>
    <property type="match status" value="1"/>
</dbReference>
<comment type="catalytic activity">
    <reaction evidence="17">
        <text>L-arginyl-glycine(out) = L-arginyl-glycine(in)</text>
        <dbReference type="Rhea" id="RHEA:79391"/>
        <dbReference type="ChEBI" id="CHEBI:229955"/>
    </reaction>
</comment>
<reference evidence="29 30" key="1">
    <citation type="journal article" date="2015" name="Sci. Rep.">
        <title>Genome of the facultative scuticociliatosis pathogen Pseudocohnilembus persalinus provides insight into its virulence through horizontal gene transfer.</title>
        <authorList>
            <person name="Xiong J."/>
            <person name="Wang G."/>
            <person name="Cheng J."/>
            <person name="Tian M."/>
            <person name="Pan X."/>
            <person name="Warren A."/>
            <person name="Jiang C."/>
            <person name="Yuan D."/>
            <person name="Miao W."/>
        </authorList>
    </citation>
    <scope>NUCLEOTIDE SEQUENCE [LARGE SCALE GENOMIC DNA]</scope>
    <source>
        <strain evidence="29">36N120E</strain>
    </source>
</reference>
<evidence type="ECO:0000256" key="20">
    <source>
        <dbReference type="ARBA" id="ARBA00044924"/>
    </source>
</evidence>
<comment type="similarity">
    <text evidence="2">Belongs to the major facilitator superfamily.</text>
</comment>
<feature type="transmembrane region" description="Helical" evidence="27">
    <location>
        <begin position="372"/>
        <end position="396"/>
    </location>
</feature>
<dbReference type="OMA" id="PAKAHSK"/>
<dbReference type="Gene3D" id="1.20.1250.20">
    <property type="entry name" value="MFS general substrate transporter like domains"/>
    <property type="match status" value="1"/>
</dbReference>
<feature type="transmembrane region" description="Helical" evidence="27">
    <location>
        <begin position="313"/>
        <end position="333"/>
    </location>
</feature>
<feature type="transmembrane region" description="Helical" evidence="27">
    <location>
        <begin position="275"/>
        <end position="293"/>
    </location>
</feature>
<keyword evidence="7" id="KW-0458">Lysosome</keyword>
<dbReference type="InterPro" id="IPR036259">
    <property type="entry name" value="MFS_trans_sf"/>
</dbReference>
<keyword evidence="6 27" id="KW-0472">Membrane</keyword>
<evidence type="ECO:0000256" key="16">
    <source>
        <dbReference type="ARBA" id="ARBA00044900"/>
    </source>
</evidence>
<evidence type="ECO:0000256" key="26">
    <source>
        <dbReference type="SAM" id="MobiDB-lite"/>
    </source>
</evidence>
<dbReference type="PANTHER" id="PTHR23512">
    <property type="entry name" value="MAJOR FACILITATOR SUPERFAMILY DOMAIN-CONTAINING PROTEIN 1"/>
    <property type="match status" value="1"/>
</dbReference>
<dbReference type="GO" id="GO:0005765">
    <property type="term" value="C:lysosomal membrane"/>
    <property type="evidence" value="ECO:0007669"/>
    <property type="project" value="UniProtKB-SubCell"/>
</dbReference>
<evidence type="ECO:0000256" key="15">
    <source>
        <dbReference type="ARBA" id="ARBA00044899"/>
    </source>
</evidence>
<comment type="function">
    <text evidence="23">Lysosomal dipeptide uniporter that selectively exports lysine, arginine or histidine-containing dipeptides with a net positive charge from the lysosome lumen into the cytosol. Could play a role in a specific type of protein O-glycosylation indirectly regulating macrophages migration and tissue invasion. Also essential for liver homeostasis.</text>
</comment>
<comment type="caution">
    <text evidence="29">The sequence shown here is derived from an EMBL/GenBank/DDBJ whole genome shotgun (WGS) entry which is preliminary data.</text>
</comment>
<keyword evidence="4 27" id="KW-0812">Transmembrane</keyword>
<keyword evidence="3" id="KW-0813">Transport</keyword>
<evidence type="ECO:0000256" key="23">
    <source>
        <dbReference type="ARBA" id="ARBA00045709"/>
    </source>
</evidence>
<comment type="catalytic activity">
    <reaction evidence="15">
        <text>L-arginyl-L-alpha-amino acid(out) = L-arginyl-L-alpha-amino acid(in)</text>
        <dbReference type="Rhea" id="RHEA:79371"/>
        <dbReference type="ChEBI" id="CHEBI:84315"/>
    </reaction>
</comment>
<dbReference type="SUPFAM" id="SSF103473">
    <property type="entry name" value="MFS general substrate transporter"/>
    <property type="match status" value="1"/>
</dbReference>
<dbReference type="Pfam" id="PF07690">
    <property type="entry name" value="MFS_1"/>
    <property type="match status" value="2"/>
</dbReference>
<dbReference type="AlphaFoldDB" id="A0A0V0QX16"/>
<dbReference type="InterPro" id="IPR020846">
    <property type="entry name" value="MFS_dom"/>
</dbReference>
<dbReference type="GO" id="GO:0022857">
    <property type="term" value="F:transmembrane transporter activity"/>
    <property type="evidence" value="ECO:0007669"/>
    <property type="project" value="InterPro"/>
</dbReference>
<evidence type="ECO:0000313" key="29">
    <source>
        <dbReference type="EMBL" id="KRX06602.1"/>
    </source>
</evidence>
<dbReference type="InterPro" id="IPR052187">
    <property type="entry name" value="MFSD1"/>
</dbReference>
<evidence type="ECO:0000256" key="18">
    <source>
        <dbReference type="ARBA" id="ARBA00044912"/>
    </source>
</evidence>
<comment type="catalytic activity">
    <reaction evidence="16">
        <text>L-lysyl-L-lysine(out) = L-lysyl-L-lysine(in)</text>
        <dbReference type="Rhea" id="RHEA:79403"/>
        <dbReference type="ChEBI" id="CHEBI:229956"/>
    </reaction>
</comment>
<evidence type="ECO:0000256" key="8">
    <source>
        <dbReference type="ARBA" id="ARBA00044876"/>
    </source>
</evidence>
<comment type="catalytic activity">
    <reaction evidence="18">
        <text>L-histidyl-L-alpha-amino acid(out) = L-histidyl-L-alpha-amino acid(in)</text>
        <dbReference type="Rhea" id="RHEA:79379"/>
        <dbReference type="ChEBI" id="CHEBI:229964"/>
    </reaction>
</comment>
<dbReference type="InterPro" id="IPR011701">
    <property type="entry name" value="MFS"/>
</dbReference>
<evidence type="ECO:0000256" key="3">
    <source>
        <dbReference type="ARBA" id="ARBA00022448"/>
    </source>
</evidence>
<keyword evidence="25" id="KW-0175">Coiled coil</keyword>
<comment type="catalytic activity">
    <reaction evidence="13">
        <text>L-alpha-aminoacyl-L-lysine(out) = L-alpha-aminoacyl-L-lysine(in)</text>
        <dbReference type="Rhea" id="RHEA:79383"/>
        <dbReference type="ChEBI" id="CHEBI:229966"/>
    </reaction>
</comment>
<feature type="domain" description="Major facilitator superfamily (MFS) profile" evidence="28">
    <location>
        <begin position="271"/>
        <end position="494"/>
    </location>
</feature>
<evidence type="ECO:0000256" key="1">
    <source>
        <dbReference type="ARBA" id="ARBA00004155"/>
    </source>
</evidence>
<accession>A0A0V0QX16</accession>
<protein>
    <recommendedName>
        <fullName evidence="21">Lysosomal dipeptide transporter MFSD1</fullName>
    </recommendedName>
    <alternativeName>
        <fullName evidence="22">Major facilitator superfamily domain-containing protein 1</fullName>
    </alternativeName>
</protein>
<evidence type="ECO:0000256" key="7">
    <source>
        <dbReference type="ARBA" id="ARBA00023228"/>
    </source>
</evidence>
<evidence type="ECO:0000256" key="19">
    <source>
        <dbReference type="ARBA" id="ARBA00044919"/>
    </source>
</evidence>
<comment type="catalytic activity">
    <reaction evidence="8">
        <text>L-lysyl-L-alanine(out) = L-lysyl-L-alanine(in)</text>
        <dbReference type="Rhea" id="RHEA:79399"/>
        <dbReference type="ChEBI" id="CHEBI:229954"/>
    </reaction>
</comment>
<evidence type="ECO:0000256" key="6">
    <source>
        <dbReference type="ARBA" id="ARBA00023136"/>
    </source>
</evidence>
<gene>
    <name evidence="29" type="ORF">PPERSA_13081</name>
</gene>
<evidence type="ECO:0000256" key="11">
    <source>
        <dbReference type="ARBA" id="ARBA00044884"/>
    </source>
</evidence>
<evidence type="ECO:0000256" key="10">
    <source>
        <dbReference type="ARBA" id="ARBA00044881"/>
    </source>
</evidence>
<evidence type="ECO:0000256" key="17">
    <source>
        <dbReference type="ARBA" id="ARBA00044903"/>
    </source>
</evidence>
<dbReference type="EMBL" id="LDAU01000094">
    <property type="protein sequence ID" value="KRX06602.1"/>
    <property type="molecule type" value="Genomic_DNA"/>
</dbReference>
<organism evidence="29 30">
    <name type="scientific">Pseudocohnilembus persalinus</name>
    <name type="common">Ciliate</name>
    <dbReference type="NCBI Taxonomy" id="266149"/>
    <lineage>
        <taxon>Eukaryota</taxon>
        <taxon>Sar</taxon>
        <taxon>Alveolata</taxon>
        <taxon>Ciliophora</taxon>
        <taxon>Intramacronucleata</taxon>
        <taxon>Oligohymenophorea</taxon>
        <taxon>Scuticociliatia</taxon>
        <taxon>Philasterida</taxon>
        <taxon>Pseudocohnilembidae</taxon>
        <taxon>Pseudocohnilembus</taxon>
    </lineage>
</organism>
<evidence type="ECO:0000256" key="22">
    <source>
        <dbReference type="ARBA" id="ARBA00045018"/>
    </source>
</evidence>
<dbReference type="OrthoDB" id="424834at2759"/>
<evidence type="ECO:0000256" key="14">
    <source>
        <dbReference type="ARBA" id="ARBA00044898"/>
    </source>
</evidence>
<evidence type="ECO:0000256" key="5">
    <source>
        <dbReference type="ARBA" id="ARBA00022989"/>
    </source>
</evidence>
<comment type="catalytic activity">
    <reaction evidence="14">
        <text>L-aspartyl-L-lysine(out) = L-aspartyl-L-lysine(in)</text>
        <dbReference type="Rhea" id="RHEA:79411"/>
        <dbReference type="ChEBI" id="CHEBI:229953"/>
    </reaction>
</comment>
<comment type="subcellular location">
    <subcellularLocation>
        <location evidence="1">Lysosome membrane</location>
        <topology evidence="1">Multi-pass membrane protein</topology>
    </subcellularLocation>
</comment>
<evidence type="ECO:0000259" key="28">
    <source>
        <dbReference type="PROSITE" id="PS50850"/>
    </source>
</evidence>
<evidence type="ECO:0000256" key="21">
    <source>
        <dbReference type="ARBA" id="ARBA00044985"/>
    </source>
</evidence>
<feature type="coiled-coil region" evidence="25">
    <location>
        <begin position="231"/>
        <end position="262"/>
    </location>
</feature>
<feature type="transmembrane region" description="Helical" evidence="27">
    <location>
        <begin position="12"/>
        <end position="33"/>
    </location>
</feature>
<sequence>MEYLNIDIKQYNLINSIYSIPNIIFPFFAGMISDKLGLRISILGFTLIMFLGIIIEYFATIQKSYIFVLIGVSIYGIGSESMSIIGCSFLSAWFFGKELSLSLGIYVTASYLGTVTANWTLPPLANIYDSITLPYLICVTVTFIALVCMIIMCRIDKKAQDIEFQIKLNNKQKLQQEQKNTPKAIINSTNEIVNFGIQDKEGTLNFSEFRVKSGIEGTEIEDNLTQDNSKYSETQEQINNNINNNQNQNKNQEENHEDAHEMHFSDITKLKNVQFWLINFIFCFVAAAFFPYLNNLNSILQEFYGQGPIQSGRILSVLTVEIAIFTTPLAFLTDKIGQKTYFYILSSFFLTCAFISHLIIPTCPDSSCSYFYIPIILVGISFSMLSAVAFASVPLIIRPKLLGTAFGLQDCLEQFGMAVSPIFVGHIMDYELQAGNYIFLYIYFLILAIIALVFSIWLHVYDQKKGGKLNKITQNENTHQPEEQKSLIQNQNQM</sequence>
<feature type="transmembrane region" description="Helical" evidence="27">
    <location>
        <begin position="133"/>
        <end position="153"/>
    </location>
</feature>
<comment type="catalytic activity">
    <reaction evidence="11">
        <text>L-alpha-aminoacyl-L-histidine(out) = L-alpha-aminoacyl-L-histidine(in)</text>
        <dbReference type="Rhea" id="RHEA:79375"/>
        <dbReference type="ChEBI" id="CHEBI:229967"/>
    </reaction>
</comment>
<feature type="transmembrane region" description="Helical" evidence="27">
    <location>
        <begin position="340"/>
        <end position="360"/>
    </location>
</feature>